<reference evidence="3" key="2">
    <citation type="submission" date="2022-06" db="UniProtKB">
        <authorList>
            <consortium name="EnsemblMetazoa"/>
        </authorList>
    </citation>
    <scope>IDENTIFICATION</scope>
    <source>
        <strain evidence="3">DF5081</strain>
    </source>
</reference>
<dbReference type="PANTHER" id="PTHR34228">
    <property type="entry name" value="PROTEIN CBG09474-RELATED"/>
    <property type="match status" value="1"/>
</dbReference>
<accession>A0A8R1HV83</accession>
<proteinExistence type="predicted"/>
<keyword evidence="2" id="KW-0964">Secreted</keyword>
<dbReference type="PROSITE" id="PS00118">
    <property type="entry name" value="PA2_HIS"/>
    <property type="match status" value="1"/>
</dbReference>
<evidence type="ECO:0000256" key="2">
    <source>
        <dbReference type="ARBA" id="ARBA00022525"/>
    </source>
</evidence>
<dbReference type="AlphaFoldDB" id="A0A8R1HV83"/>
<reference evidence="4" key="1">
    <citation type="submission" date="2010-08" db="EMBL/GenBank/DDBJ databases">
        <authorList>
            <consortium name="Caenorhabditis japonica Sequencing Consortium"/>
            <person name="Wilson R.K."/>
        </authorList>
    </citation>
    <scope>NUCLEOTIDE SEQUENCE [LARGE SCALE GENOMIC DNA]</scope>
    <source>
        <strain evidence="4">DF5081</strain>
    </source>
</reference>
<evidence type="ECO:0000313" key="4">
    <source>
        <dbReference type="Proteomes" id="UP000005237"/>
    </source>
</evidence>
<evidence type="ECO:0000256" key="1">
    <source>
        <dbReference type="ARBA" id="ARBA00004613"/>
    </source>
</evidence>
<dbReference type="SUPFAM" id="SSF48619">
    <property type="entry name" value="Phospholipase A2, PLA2"/>
    <property type="match status" value="1"/>
</dbReference>
<evidence type="ECO:0008006" key="5">
    <source>
        <dbReference type="Google" id="ProtNLM"/>
    </source>
</evidence>
<dbReference type="InterPro" id="IPR033113">
    <property type="entry name" value="PLA2_histidine"/>
</dbReference>
<dbReference type="GO" id="GO:0004623">
    <property type="term" value="F:phospholipase A2 activity"/>
    <property type="evidence" value="ECO:0007669"/>
    <property type="project" value="InterPro"/>
</dbReference>
<dbReference type="Proteomes" id="UP000005237">
    <property type="component" value="Unassembled WGS sequence"/>
</dbReference>
<sequence length="71" mass="7566">MDVCCVAHDTCYSNQYGKEMCDNTFCNCLSVATEHNLCAIDAAGFCAAARLFGQMVYDMAGGVVNTSPVVN</sequence>
<dbReference type="GO" id="GO:0005576">
    <property type="term" value="C:extracellular region"/>
    <property type="evidence" value="ECO:0007669"/>
    <property type="project" value="UniProtKB-SubCell"/>
</dbReference>
<dbReference type="Gene3D" id="1.20.90.10">
    <property type="entry name" value="Phospholipase A2 domain"/>
    <property type="match status" value="1"/>
</dbReference>
<protein>
    <recommendedName>
        <fullName evidence="5">Phospholipase A(2)</fullName>
    </recommendedName>
</protein>
<evidence type="ECO:0000313" key="3">
    <source>
        <dbReference type="EnsemblMetazoa" id="CJA12822.1"/>
    </source>
</evidence>
<dbReference type="InterPro" id="IPR036444">
    <property type="entry name" value="PLipase_A2_dom_sf"/>
</dbReference>
<keyword evidence="4" id="KW-1185">Reference proteome</keyword>
<dbReference type="EnsemblMetazoa" id="CJA12822.1">
    <property type="protein sequence ID" value="CJA12822.1"/>
    <property type="gene ID" value="WBGene00132026"/>
</dbReference>
<dbReference type="GO" id="GO:0006644">
    <property type="term" value="P:phospholipid metabolic process"/>
    <property type="evidence" value="ECO:0007669"/>
    <property type="project" value="InterPro"/>
</dbReference>
<dbReference type="InterPro" id="IPR053322">
    <property type="entry name" value="PLA2-like"/>
</dbReference>
<dbReference type="GO" id="GO:0050482">
    <property type="term" value="P:arachidonate secretion"/>
    <property type="evidence" value="ECO:0007669"/>
    <property type="project" value="InterPro"/>
</dbReference>
<organism evidence="3 4">
    <name type="scientific">Caenorhabditis japonica</name>
    <dbReference type="NCBI Taxonomy" id="281687"/>
    <lineage>
        <taxon>Eukaryota</taxon>
        <taxon>Metazoa</taxon>
        <taxon>Ecdysozoa</taxon>
        <taxon>Nematoda</taxon>
        <taxon>Chromadorea</taxon>
        <taxon>Rhabditida</taxon>
        <taxon>Rhabditina</taxon>
        <taxon>Rhabditomorpha</taxon>
        <taxon>Rhabditoidea</taxon>
        <taxon>Rhabditidae</taxon>
        <taxon>Peloderinae</taxon>
        <taxon>Caenorhabditis</taxon>
    </lineage>
</organism>
<name>A0A8R1HV83_CAEJA</name>
<comment type="subcellular location">
    <subcellularLocation>
        <location evidence="1">Secreted</location>
    </subcellularLocation>
</comment>